<keyword evidence="2" id="KW-1185">Reference proteome</keyword>
<protein>
    <submittedName>
        <fullName evidence="1">Uncharacterized protein</fullName>
    </submittedName>
</protein>
<evidence type="ECO:0000313" key="2">
    <source>
        <dbReference type="Proteomes" id="UP000814033"/>
    </source>
</evidence>
<gene>
    <name evidence="1" type="ORF">FA95DRAFT_1540484</name>
</gene>
<organism evidence="1 2">
    <name type="scientific">Auriscalpium vulgare</name>
    <dbReference type="NCBI Taxonomy" id="40419"/>
    <lineage>
        <taxon>Eukaryota</taxon>
        <taxon>Fungi</taxon>
        <taxon>Dikarya</taxon>
        <taxon>Basidiomycota</taxon>
        <taxon>Agaricomycotina</taxon>
        <taxon>Agaricomycetes</taxon>
        <taxon>Russulales</taxon>
        <taxon>Auriscalpiaceae</taxon>
        <taxon>Auriscalpium</taxon>
    </lineage>
</organism>
<proteinExistence type="predicted"/>
<dbReference type="Proteomes" id="UP000814033">
    <property type="component" value="Unassembled WGS sequence"/>
</dbReference>
<reference evidence="1" key="2">
    <citation type="journal article" date="2022" name="New Phytol.">
        <title>Evolutionary transition to the ectomycorrhizal habit in the genomes of a hyperdiverse lineage of mushroom-forming fungi.</title>
        <authorList>
            <person name="Looney B."/>
            <person name="Miyauchi S."/>
            <person name="Morin E."/>
            <person name="Drula E."/>
            <person name="Courty P.E."/>
            <person name="Kohler A."/>
            <person name="Kuo A."/>
            <person name="LaButti K."/>
            <person name="Pangilinan J."/>
            <person name="Lipzen A."/>
            <person name="Riley R."/>
            <person name="Andreopoulos W."/>
            <person name="He G."/>
            <person name="Johnson J."/>
            <person name="Nolan M."/>
            <person name="Tritt A."/>
            <person name="Barry K.W."/>
            <person name="Grigoriev I.V."/>
            <person name="Nagy L.G."/>
            <person name="Hibbett D."/>
            <person name="Henrissat B."/>
            <person name="Matheny P.B."/>
            <person name="Labbe J."/>
            <person name="Martin F.M."/>
        </authorList>
    </citation>
    <scope>NUCLEOTIDE SEQUENCE</scope>
    <source>
        <strain evidence="1">FP105234-sp</strain>
    </source>
</reference>
<name>A0ACB8RUZ0_9AGAM</name>
<sequence length="798" mass="88057">MLNTDLHNPQVRKRMTIEDYQRNLRGVNDGADFSPEYLQALYDSIRKREIVMPEEHTGQLGFEFAWKELLARSRQSGELMIGNFDPFDKDMFKSVWKPIISAITYAFMTFDDDYIIERAIAGFRQCATLAGHYRLPEVFDFVVVSLSQATSLLSENNPTEVPVYPVVEVEGQSITVSSLAVSFGAHLKGQLAAVVLFNIMNGNGNAIREGWTQVFEILQNLFIHSLLPTRMLQMEDFLGGVSMIPLRGSSNQQSRPPPRSDGLLSTLSSYLMTPYSSTQEALVPSASDVDIENTLCALDCITTCRLEELYAQIMQLDLEPLIAAVRSLEALAYDRTVARLQHESDDLAHTFDTPIAPLDGPPRSLSYDPASVFLLEMMVSVVCQTPQHIEELWPIVFEHLSALLSSSTRYSVLLIERAVVSLLRICQILATKPMLRDQIYISFDLLGGLPPTVSNSVAEQTISGLVLVVQNHRSVISSQTEWNLVLALVRSTVSHLEAARTSFDLVQRLIADGPDHCVTTDNVSGLVAVLEDFATAAGIVVEAEQQHARRRPKSDSTSSAVIDRGRKAIDLLFEILKLLPTLGADLDERFHQLPLPILVALSRQSTSAALEVRHAALSQLSRAVLGPLVAPARARDADDLFTRVLHPLLDALLGAPRGAETTETRLRASVLLCKTFMRFRIGDDSGSAGVKSLWVQVLDYQDRLMAADASDQMSEAVPESLKNVILVMNAAGMLVPPPPSLEDTRDEWQKELWLATQERIEQFLPGFLLSVIPAPLLPPPAEEQHAPAPTSDAAPPSV</sequence>
<reference evidence="1" key="1">
    <citation type="submission" date="2021-02" db="EMBL/GenBank/DDBJ databases">
        <authorList>
            <consortium name="DOE Joint Genome Institute"/>
            <person name="Ahrendt S."/>
            <person name="Looney B.P."/>
            <person name="Miyauchi S."/>
            <person name="Morin E."/>
            <person name="Drula E."/>
            <person name="Courty P.E."/>
            <person name="Chicoki N."/>
            <person name="Fauchery L."/>
            <person name="Kohler A."/>
            <person name="Kuo A."/>
            <person name="Labutti K."/>
            <person name="Pangilinan J."/>
            <person name="Lipzen A."/>
            <person name="Riley R."/>
            <person name="Andreopoulos W."/>
            <person name="He G."/>
            <person name="Johnson J."/>
            <person name="Barry K.W."/>
            <person name="Grigoriev I.V."/>
            <person name="Nagy L."/>
            <person name="Hibbett D."/>
            <person name="Henrissat B."/>
            <person name="Matheny P.B."/>
            <person name="Labbe J."/>
            <person name="Martin F."/>
        </authorList>
    </citation>
    <scope>NUCLEOTIDE SEQUENCE</scope>
    <source>
        <strain evidence="1">FP105234-sp</strain>
    </source>
</reference>
<dbReference type="EMBL" id="MU275894">
    <property type="protein sequence ID" value="KAI0047968.1"/>
    <property type="molecule type" value="Genomic_DNA"/>
</dbReference>
<comment type="caution">
    <text evidence="1">The sequence shown here is derived from an EMBL/GenBank/DDBJ whole genome shotgun (WGS) entry which is preliminary data.</text>
</comment>
<evidence type="ECO:0000313" key="1">
    <source>
        <dbReference type="EMBL" id="KAI0047968.1"/>
    </source>
</evidence>
<accession>A0ACB8RUZ0</accession>